<comment type="caution">
    <text evidence="1">The sequence shown here is derived from an EMBL/GenBank/DDBJ whole genome shotgun (WGS) entry which is preliminary data.</text>
</comment>
<accession>A0ABN9PR48</accession>
<reference evidence="1" key="1">
    <citation type="submission" date="2023-10" db="EMBL/GenBank/DDBJ databases">
        <authorList>
            <person name="Chen Y."/>
            <person name="Shah S."/>
            <person name="Dougan E. K."/>
            <person name="Thang M."/>
            <person name="Chan C."/>
        </authorList>
    </citation>
    <scope>NUCLEOTIDE SEQUENCE [LARGE SCALE GENOMIC DNA]</scope>
</reference>
<dbReference type="EMBL" id="CAUYUJ010001377">
    <property type="protein sequence ID" value="CAK0795613.1"/>
    <property type="molecule type" value="Genomic_DNA"/>
</dbReference>
<feature type="non-terminal residue" evidence="1">
    <location>
        <position position="685"/>
    </location>
</feature>
<keyword evidence="2" id="KW-1185">Reference proteome</keyword>
<gene>
    <name evidence="1" type="ORF">PCOR1329_LOCUS5243</name>
</gene>
<proteinExistence type="predicted"/>
<name>A0ABN9PR48_9DINO</name>
<feature type="non-terminal residue" evidence="1">
    <location>
        <position position="1"/>
    </location>
</feature>
<organism evidence="1 2">
    <name type="scientific">Prorocentrum cordatum</name>
    <dbReference type="NCBI Taxonomy" id="2364126"/>
    <lineage>
        <taxon>Eukaryota</taxon>
        <taxon>Sar</taxon>
        <taxon>Alveolata</taxon>
        <taxon>Dinophyceae</taxon>
        <taxon>Prorocentrales</taxon>
        <taxon>Prorocentraceae</taxon>
        <taxon>Prorocentrum</taxon>
    </lineage>
</organism>
<dbReference type="Proteomes" id="UP001189429">
    <property type="component" value="Unassembled WGS sequence"/>
</dbReference>
<protein>
    <submittedName>
        <fullName evidence="1">Uncharacterized protein</fullName>
    </submittedName>
</protein>
<sequence>ANKHLDQYDHVAGFIEDVAPESQVFASQIAEDFDQNLDNLEGHGAPQSCVSRDVMMTSGYHLMARTGQEEVWHQMGSSPPILTATKPKPPKQICSAKLKDTMHQRMLTFMSDVAITQAINGRYCYCERDSNSRDWEGQLVRKLERLPEVQSGVAYQRKRRYRSNLPGNALEFGKMLVQECLNYHLQGLLGERPEPLLELAGAQIKPIIKDKASINTSEELTGGTAPCCAAPTRIAKDERSTDPHIKQQVQYIHENMGHCSNENSVMVLKCGKARQVYIDAVQKLVCPSCDANKRPRLEKLSNAPATNQFNDVIGMDIFFVLGPERTAKVPMLKVACHGTGDFCELVDSINVAIGDSFRSGGSRALNGVAELARSTDMRKAAMAAYIEAGCSEKWRNHLRNLSYHEQRHQNLQEIEKSIENNPDVTPMKSQRYDHLDDVSITIKQKKDFPSSAMLASERIATFEEAKGAAVRSALLTSTNQRMRKDITGKYLLNTYNYQPYLAAERREWNDIKNADAVKVMPPVQAANIRRDPELASRIMGSRWALADKGGYPEVAGASKRQLLFLTDGAWRMAKARWTVQCHAGPDLSGLEIYSPVVGKDSVFLILQIWCTSKWALQLDYLAWRGSLVKLLKAVRGLGDAPVQSLTALTNYAKDVGFKCSIFDGCVFTFATIKDYMEWWDMRRKK</sequence>
<evidence type="ECO:0000313" key="1">
    <source>
        <dbReference type="EMBL" id="CAK0795613.1"/>
    </source>
</evidence>
<evidence type="ECO:0000313" key="2">
    <source>
        <dbReference type="Proteomes" id="UP001189429"/>
    </source>
</evidence>